<dbReference type="InterPro" id="IPR037523">
    <property type="entry name" value="VOC_core"/>
</dbReference>
<reference evidence="3" key="1">
    <citation type="submission" date="2016-10" db="EMBL/GenBank/DDBJ databases">
        <authorList>
            <person name="Varghese N."/>
            <person name="Submissions S."/>
        </authorList>
    </citation>
    <scope>NUCLEOTIDE SEQUENCE [LARGE SCALE GENOMIC DNA]</scope>
    <source>
        <strain evidence="3">CGMCC 4.3147</strain>
    </source>
</reference>
<dbReference type="PANTHER" id="PTHR35908">
    <property type="entry name" value="HYPOTHETICAL FUSION PROTEIN"/>
    <property type="match status" value="1"/>
</dbReference>
<dbReference type="Gene3D" id="3.10.180.10">
    <property type="entry name" value="2,3-Dihydroxybiphenyl 1,2-Dioxygenase, domain 1"/>
    <property type="match status" value="1"/>
</dbReference>
<dbReference type="InterPro" id="IPR029068">
    <property type="entry name" value="Glyas_Bleomycin-R_OHBP_Dase"/>
</dbReference>
<evidence type="ECO:0000313" key="3">
    <source>
        <dbReference type="Proteomes" id="UP000198662"/>
    </source>
</evidence>
<dbReference type="OrthoDB" id="1645442at2"/>
<sequence>MLRFTDFIIDCPDPMALGAFYAEVTGRPLKADSTDFWAAIAFGETDLAFYKVDEYRAPTWPEDEHPKQFHLDFEVDGFAAEQERVTALGATLKQEFVNDEGYGWQVYTDPVGHPFCLCRNRGYDWS</sequence>
<proteinExistence type="predicted"/>
<evidence type="ECO:0000313" key="2">
    <source>
        <dbReference type="EMBL" id="SDK62526.1"/>
    </source>
</evidence>
<accession>A0A1G9DF87</accession>
<dbReference type="PROSITE" id="PS51819">
    <property type="entry name" value="VOC"/>
    <property type="match status" value="1"/>
</dbReference>
<organism evidence="2 3">
    <name type="scientific">Glycomyces sambucus</name>
    <dbReference type="NCBI Taxonomy" id="380244"/>
    <lineage>
        <taxon>Bacteria</taxon>
        <taxon>Bacillati</taxon>
        <taxon>Actinomycetota</taxon>
        <taxon>Actinomycetes</taxon>
        <taxon>Glycomycetales</taxon>
        <taxon>Glycomycetaceae</taxon>
        <taxon>Glycomyces</taxon>
    </lineage>
</organism>
<dbReference type="STRING" id="380244.SAMN05216298_0856"/>
<protein>
    <recommendedName>
        <fullName evidence="1">VOC domain-containing protein</fullName>
    </recommendedName>
</protein>
<dbReference type="AlphaFoldDB" id="A0A1G9DF87"/>
<dbReference type="Proteomes" id="UP000198662">
    <property type="component" value="Unassembled WGS sequence"/>
</dbReference>
<dbReference type="RefSeq" id="WP_091043259.1">
    <property type="nucleotide sequence ID" value="NZ_FNGF01000001.1"/>
</dbReference>
<dbReference type="SUPFAM" id="SSF54593">
    <property type="entry name" value="Glyoxalase/Bleomycin resistance protein/Dihydroxybiphenyl dioxygenase"/>
    <property type="match status" value="1"/>
</dbReference>
<dbReference type="InterPro" id="IPR041581">
    <property type="entry name" value="Glyoxalase_6"/>
</dbReference>
<feature type="domain" description="VOC" evidence="1">
    <location>
        <begin position="3"/>
        <end position="120"/>
    </location>
</feature>
<dbReference type="PANTHER" id="PTHR35908:SF1">
    <property type="entry name" value="CONSERVED PROTEIN"/>
    <property type="match status" value="1"/>
</dbReference>
<dbReference type="Pfam" id="PF18029">
    <property type="entry name" value="Glyoxalase_6"/>
    <property type="match status" value="1"/>
</dbReference>
<evidence type="ECO:0000259" key="1">
    <source>
        <dbReference type="PROSITE" id="PS51819"/>
    </source>
</evidence>
<gene>
    <name evidence="2" type="ORF">SAMN05216298_0856</name>
</gene>
<dbReference type="EMBL" id="FNGF01000001">
    <property type="protein sequence ID" value="SDK62526.1"/>
    <property type="molecule type" value="Genomic_DNA"/>
</dbReference>
<name>A0A1G9DF87_9ACTN</name>
<keyword evidence="3" id="KW-1185">Reference proteome</keyword>